<dbReference type="PROSITE" id="PS00810">
    <property type="entry name" value="ADP_GLC_PYROPHOSPH_3"/>
    <property type="match status" value="1"/>
</dbReference>
<dbReference type="GO" id="GO:0008878">
    <property type="term" value="F:glucose-1-phosphate adenylyltransferase activity"/>
    <property type="evidence" value="ECO:0007669"/>
    <property type="project" value="InterPro"/>
</dbReference>
<dbReference type="EMBL" id="LN890655">
    <property type="protein sequence ID" value="CUS04192.2"/>
    <property type="molecule type" value="Genomic_DNA"/>
</dbReference>
<protein>
    <submittedName>
        <fullName evidence="4">Nucleotidyl transferase</fullName>
        <ecNumber evidence="4">2.7.7.-</ecNumber>
    </submittedName>
</protein>
<gene>
    <name evidence="4" type="ORF">CFX0092_A2314</name>
</gene>
<dbReference type="OrthoDB" id="9803871at2"/>
<evidence type="ECO:0000313" key="5">
    <source>
        <dbReference type="Proteomes" id="UP000215027"/>
    </source>
</evidence>
<evidence type="ECO:0000256" key="2">
    <source>
        <dbReference type="ARBA" id="ARBA00023277"/>
    </source>
</evidence>
<dbReference type="Gene3D" id="3.90.550.10">
    <property type="entry name" value="Spore Coat Polysaccharide Biosynthesis Protein SpsA, Chain A"/>
    <property type="match status" value="1"/>
</dbReference>
<dbReference type="RefSeq" id="WP_095043576.1">
    <property type="nucleotide sequence ID" value="NZ_LN890655.1"/>
</dbReference>
<dbReference type="SUPFAM" id="SSF53448">
    <property type="entry name" value="Nucleotide-diphospho-sugar transferases"/>
    <property type="match status" value="1"/>
</dbReference>
<reference evidence="4" key="1">
    <citation type="submission" date="2016-01" db="EMBL/GenBank/DDBJ databases">
        <authorList>
            <person name="Mcilroy J.S."/>
            <person name="Karst M S."/>
            <person name="Albertsen M."/>
        </authorList>
    </citation>
    <scope>NUCLEOTIDE SEQUENCE</scope>
    <source>
        <strain evidence="4">Cfx-K</strain>
    </source>
</reference>
<dbReference type="InterPro" id="IPR050486">
    <property type="entry name" value="Mannose-1P_guanyltransferase"/>
</dbReference>
<evidence type="ECO:0000259" key="3">
    <source>
        <dbReference type="Pfam" id="PF00483"/>
    </source>
</evidence>
<evidence type="ECO:0000256" key="1">
    <source>
        <dbReference type="ARBA" id="ARBA00022600"/>
    </source>
</evidence>
<organism evidence="4 5">
    <name type="scientific">Candidatus Promineifilum breve</name>
    <dbReference type="NCBI Taxonomy" id="1806508"/>
    <lineage>
        <taxon>Bacteria</taxon>
        <taxon>Bacillati</taxon>
        <taxon>Chloroflexota</taxon>
        <taxon>Ardenticatenia</taxon>
        <taxon>Candidatus Promineifilales</taxon>
        <taxon>Candidatus Promineifilaceae</taxon>
        <taxon>Candidatus Promineifilum</taxon>
    </lineage>
</organism>
<dbReference type="EC" id="2.7.7.-" evidence="4"/>
<dbReference type="GO" id="GO:0005978">
    <property type="term" value="P:glycogen biosynthetic process"/>
    <property type="evidence" value="ECO:0007669"/>
    <property type="project" value="InterPro"/>
</dbReference>
<keyword evidence="5" id="KW-1185">Reference proteome</keyword>
<name>A0A160T3C7_9CHLR</name>
<dbReference type="Pfam" id="PF00483">
    <property type="entry name" value="NTP_transferase"/>
    <property type="match status" value="1"/>
</dbReference>
<dbReference type="AlphaFoldDB" id="A0A160T3C7"/>
<dbReference type="InterPro" id="IPR029044">
    <property type="entry name" value="Nucleotide-diphossugar_trans"/>
</dbReference>
<accession>A0A160T3C7</accession>
<keyword evidence="1" id="KW-0321">Glycogen metabolism</keyword>
<evidence type="ECO:0000313" key="4">
    <source>
        <dbReference type="EMBL" id="CUS04192.2"/>
    </source>
</evidence>
<dbReference type="InterPro" id="IPR005836">
    <property type="entry name" value="ADP_Glu_pyroP_CS"/>
</dbReference>
<keyword evidence="4" id="KW-0808">Transferase</keyword>
<keyword evidence="2" id="KW-0119">Carbohydrate metabolism</keyword>
<proteinExistence type="predicted"/>
<dbReference type="Proteomes" id="UP000215027">
    <property type="component" value="Chromosome I"/>
</dbReference>
<dbReference type="InterPro" id="IPR005835">
    <property type="entry name" value="NTP_transferase_dom"/>
</dbReference>
<dbReference type="PANTHER" id="PTHR22572">
    <property type="entry name" value="SUGAR-1-PHOSPHATE GUANYL TRANSFERASE"/>
    <property type="match status" value="1"/>
</dbReference>
<keyword evidence="4" id="KW-0548">Nucleotidyltransferase</keyword>
<sequence length="254" mass="28273">MKAVILAGGKGARLRPYTTILPKPLMPIGDMPILEILLRQMKRAGIDEAVLTVGHLAELLRLFFRDGERLGLRITYSYEDAPLGTAGPLSLVEGLSQTFLVANGDVLTTLPLANLLAHHRLSGAAATIAMHRRQVHIDLGVIQQNDKGHVTGYIEKPTYDFMVSMGIYVFEPRVLSFIPRNEYLDFPDLVQRLIDAGEVVSGFPFEGYWQDLGRPDDYERAIEDFDRMRAEFLPPEAPLIYSPNGATRARAAAR</sequence>
<dbReference type="KEGG" id="pbf:CFX0092_A2314"/>
<feature type="domain" description="Nucleotidyl transferase" evidence="3">
    <location>
        <begin position="2"/>
        <end position="224"/>
    </location>
</feature>